<comment type="similarity">
    <text evidence="2">Belongs to the integrin beta chain family.</text>
</comment>
<reference evidence="14" key="1">
    <citation type="journal article" date="2021" name="Sci. Adv.">
        <title>The American lobster genome reveals insights on longevity, neural, and immune adaptations.</title>
        <authorList>
            <person name="Polinski J.M."/>
            <person name="Zimin A.V."/>
            <person name="Clark K.F."/>
            <person name="Kohn A.B."/>
            <person name="Sadowski N."/>
            <person name="Timp W."/>
            <person name="Ptitsyn A."/>
            <person name="Khanna P."/>
            <person name="Romanova D.Y."/>
            <person name="Williams P."/>
            <person name="Greenwood S.J."/>
            <person name="Moroz L.L."/>
            <person name="Walt D.R."/>
            <person name="Bodnar A.G."/>
        </authorList>
    </citation>
    <scope>NUCLEOTIDE SEQUENCE</scope>
    <source>
        <strain evidence="14">GMGI-L3</strain>
    </source>
</reference>
<dbReference type="PROSITE" id="PS00243">
    <property type="entry name" value="I_EGF_1"/>
    <property type="match status" value="2"/>
</dbReference>
<dbReference type="PANTHER" id="PTHR10082">
    <property type="entry name" value="INTEGRIN BETA SUBUNIT"/>
    <property type="match status" value="1"/>
</dbReference>
<protein>
    <submittedName>
        <fullName evidence="14">Integrin beta-4-like</fullName>
    </submittedName>
</protein>
<dbReference type="GO" id="GO:0007160">
    <property type="term" value="P:cell-matrix adhesion"/>
    <property type="evidence" value="ECO:0007669"/>
    <property type="project" value="TreeGrafter"/>
</dbReference>
<comment type="caution">
    <text evidence="14">The sequence shown here is derived from an EMBL/GenBank/DDBJ whole genome shotgun (WGS) entry which is preliminary data.</text>
</comment>
<sequence>MQHGTGRTGRGRIRDRVEDVDDGRSLTREERRRQREARRQERIQRREDRRRQKQSVQRVGQEPGDEEPDQVVDLVWLRANLSSLWREFRAFTRQQGRGHNHRGSVQRGHSDTMGVTEDHSLCPTGVESCQAADGQICSGHGECSCGHCQCEPEHYGSKCQCNDHTCQLYDGMSCGGPSRGQCRCGGCMCRSGYIGEACNCPTQTQICINPGDKNICSNKGTCECGRCHCEDGYKGMYCEDTVYAAGVCEKLKPCVLCKAGMRGSPTCDQCQITVTAVNNLEPSMTTCVMVNSGCILKYSYIAQTSNAYTVLLERNNECPSQIV</sequence>
<dbReference type="GO" id="GO:0098609">
    <property type="term" value="P:cell-cell adhesion"/>
    <property type="evidence" value="ECO:0007669"/>
    <property type="project" value="TreeGrafter"/>
</dbReference>
<keyword evidence="11" id="KW-0325">Glycoprotein</keyword>
<dbReference type="InterPro" id="IPR057243">
    <property type="entry name" value="Integrin_I-EGF_CS"/>
</dbReference>
<dbReference type="GO" id="GO:0007229">
    <property type="term" value="P:integrin-mediated signaling pathway"/>
    <property type="evidence" value="ECO:0007669"/>
    <property type="project" value="UniProtKB-KW"/>
</dbReference>
<keyword evidence="7" id="KW-1133">Transmembrane helix</keyword>
<keyword evidence="10" id="KW-1015">Disulfide bond</keyword>
<keyword evidence="5" id="KW-0732">Signal</keyword>
<dbReference type="GO" id="GO:0005925">
    <property type="term" value="C:focal adhesion"/>
    <property type="evidence" value="ECO:0007669"/>
    <property type="project" value="TreeGrafter"/>
</dbReference>
<evidence type="ECO:0000256" key="4">
    <source>
        <dbReference type="ARBA" id="ARBA00022692"/>
    </source>
</evidence>
<evidence type="ECO:0000313" key="15">
    <source>
        <dbReference type="Proteomes" id="UP000747542"/>
    </source>
</evidence>
<keyword evidence="3" id="KW-0245">EGF-like domain</keyword>
<dbReference type="GO" id="GO:0005178">
    <property type="term" value="F:integrin binding"/>
    <property type="evidence" value="ECO:0007669"/>
    <property type="project" value="TreeGrafter"/>
</dbReference>
<proteinExistence type="inferred from homology"/>
<evidence type="ECO:0000256" key="5">
    <source>
        <dbReference type="ARBA" id="ARBA00022729"/>
    </source>
</evidence>
<feature type="region of interest" description="Disordered" evidence="12">
    <location>
        <begin position="1"/>
        <end position="67"/>
    </location>
</feature>
<dbReference type="InterPro" id="IPR013111">
    <property type="entry name" value="EGF_extracell"/>
</dbReference>
<accession>A0A8J5N259</accession>
<dbReference type="EMBL" id="JAHLQT010011632">
    <property type="protein sequence ID" value="KAG7171784.1"/>
    <property type="molecule type" value="Genomic_DNA"/>
</dbReference>
<evidence type="ECO:0000259" key="13">
    <source>
        <dbReference type="SMART" id="SM01242"/>
    </source>
</evidence>
<dbReference type="GO" id="GO:0016477">
    <property type="term" value="P:cell migration"/>
    <property type="evidence" value="ECO:0007669"/>
    <property type="project" value="TreeGrafter"/>
</dbReference>
<dbReference type="GO" id="GO:0033627">
    <property type="term" value="P:cell adhesion mediated by integrin"/>
    <property type="evidence" value="ECO:0007669"/>
    <property type="project" value="TreeGrafter"/>
</dbReference>
<feature type="domain" description="Integrin beta subunit tail" evidence="13">
    <location>
        <begin position="248"/>
        <end position="323"/>
    </location>
</feature>
<dbReference type="PROSITE" id="PS52047">
    <property type="entry name" value="I_EGF_2"/>
    <property type="match status" value="1"/>
</dbReference>
<keyword evidence="15" id="KW-1185">Reference proteome</keyword>
<evidence type="ECO:0000256" key="9">
    <source>
        <dbReference type="ARBA" id="ARBA00023136"/>
    </source>
</evidence>
<dbReference type="SUPFAM" id="SSF69687">
    <property type="entry name" value="Integrin beta tail domain"/>
    <property type="match status" value="1"/>
</dbReference>
<evidence type="ECO:0000313" key="14">
    <source>
        <dbReference type="EMBL" id="KAG7171784.1"/>
    </source>
</evidence>
<dbReference type="Gene3D" id="2.10.25.10">
    <property type="entry name" value="Laminin"/>
    <property type="match status" value="3"/>
</dbReference>
<dbReference type="GO" id="GO:0008305">
    <property type="term" value="C:integrin complex"/>
    <property type="evidence" value="ECO:0007669"/>
    <property type="project" value="TreeGrafter"/>
</dbReference>
<dbReference type="Pfam" id="PF07974">
    <property type="entry name" value="EGF_2"/>
    <property type="match status" value="1"/>
</dbReference>
<evidence type="ECO:0000256" key="8">
    <source>
        <dbReference type="ARBA" id="ARBA00023037"/>
    </source>
</evidence>
<name>A0A8J5N259_HOMAM</name>
<feature type="compositionally biased region" description="Basic and acidic residues" evidence="12">
    <location>
        <begin position="12"/>
        <end position="50"/>
    </location>
</feature>
<evidence type="ECO:0000256" key="6">
    <source>
        <dbReference type="ARBA" id="ARBA00022737"/>
    </source>
</evidence>
<dbReference type="FunFam" id="2.10.25.10:FF:000036">
    <property type="entry name" value="Integrin beta"/>
    <property type="match status" value="1"/>
</dbReference>
<dbReference type="InterPro" id="IPR012896">
    <property type="entry name" value="Integrin_bsu_tail"/>
</dbReference>
<dbReference type="SUPFAM" id="SSF57196">
    <property type="entry name" value="EGF/Laminin"/>
    <property type="match status" value="3"/>
</dbReference>
<evidence type="ECO:0000256" key="2">
    <source>
        <dbReference type="ARBA" id="ARBA00007449"/>
    </source>
</evidence>
<evidence type="ECO:0000256" key="10">
    <source>
        <dbReference type="ARBA" id="ARBA00023157"/>
    </source>
</evidence>
<keyword evidence="6" id="KW-0677">Repeat</keyword>
<dbReference type="AlphaFoldDB" id="A0A8J5N259"/>
<evidence type="ECO:0000256" key="3">
    <source>
        <dbReference type="ARBA" id="ARBA00022536"/>
    </source>
</evidence>
<dbReference type="SMART" id="SM01242">
    <property type="entry name" value="Integrin_B_tail"/>
    <property type="match status" value="1"/>
</dbReference>
<dbReference type="InterPro" id="IPR015812">
    <property type="entry name" value="Integrin_bsu"/>
</dbReference>
<dbReference type="Proteomes" id="UP000747542">
    <property type="component" value="Unassembled WGS sequence"/>
</dbReference>
<dbReference type="GO" id="GO:0009986">
    <property type="term" value="C:cell surface"/>
    <property type="evidence" value="ECO:0007669"/>
    <property type="project" value="TreeGrafter"/>
</dbReference>
<evidence type="ECO:0000256" key="12">
    <source>
        <dbReference type="SAM" id="MobiDB-lite"/>
    </source>
</evidence>
<keyword evidence="4" id="KW-0812">Transmembrane</keyword>
<evidence type="ECO:0000256" key="11">
    <source>
        <dbReference type="ARBA" id="ARBA00023180"/>
    </source>
</evidence>
<gene>
    <name evidence="14" type="primary">ITGB4-L</name>
    <name evidence="14" type="ORF">Hamer_G000695</name>
</gene>
<organism evidence="14 15">
    <name type="scientific">Homarus americanus</name>
    <name type="common">American lobster</name>
    <dbReference type="NCBI Taxonomy" id="6706"/>
    <lineage>
        <taxon>Eukaryota</taxon>
        <taxon>Metazoa</taxon>
        <taxon>Ecdysozoa</taxon>
        <taxon>Arthropoda</taxon>
        <taxon>Crustacea</taxon>
        <taxon>Multicrustacea</taxon>
        <taxon>Malacostraca</taxon>
        <taxon>Eumalacostraca</taxon>
        <taxon>Eucarida</taxon>
        <taxon>Decapoda</taxon>
        <taxon>Pleocyemata</taxon>
        <taxon>Astacidea</taxon>
        <taxon>Nephropoidea</taxon>
        <taxon>Nephropidae</taxon>
        <taxon>Homarus</taxon>
    </lineage>
</organism>
<keyword evidence="9" id="KW-0472">Membrane</keyword>
<dbReference type="PANTHER" id="PTHR10082:SF42">
    <property type="entry name" value="INTEGRIN BETA-4"/>
    <property type="match status" value="1"/>
</dbReference>
<dbReference type="InterPro" id="IPR036349">
    <property type="entry name" value="Integrin_bsu_tail_dom_sf"/>
</dbReference>
<keyword evidence="8 14" id="KW-0401">Integrin</keyword>
<comment type="subcellular location">
    <subcellularLocation>
        <location evidence="1">Membrane</location>
        <topology evidence="1">Single-pass type I membrane protein</topology>
    </subcellularLocation>
</comment>
<evidence type="ECO:0000256" key="7">
    <source>
        <dbReference type="ARBA" id="ARBA00022989"/>
    </source>
</evidence>
<evidence type="ECO:0000256" key="1">
    <source>
        <dbReference type="ARBA" id="ARBA00004479"/>
    </source>
</evidence>